<comment type="caution">
    <text evidence="2">The sequence shown here is derived from an EMBL/GenBank/DDBJ whole genome shotgun (WGS) entry which is preliminary data.</text>
</comment>
<keyword evidence="1" id="KW-0472">Membrane</keyword>
<name>A0A369LJJ2_9ACTN</name>
<evidence type="ECO:0008006" key="4">
    <source>
        <dbReference type="Google" id="ProtNLM"/>
    </source>
</evidence>
<protein>
    <recommendedName>
        <fullName evidence="4">Molybdenum cofactor biosynthesis enzyme</fullName>
    </recommendedName>
</protein>
<dbReference type="Proteomes" id="UP000253975">
    <property type="component" value="Unassembled WGS sequence"/>
</dbReference>
<keyword evidence="1" id="KW-0812">Transmembrane</keyword>
<feature type="transmembrane region" description="Helical" evidence="1">
    <location>
        <begin position="27"/>
        <end position="48"/>
    </location>
</feature>
<accession>A0A369LJJ2</accession>
<dbReference type="AlphaFoldDB" id="A0A369LJJ2"/>
<evidence type="ECO:0000313" key="3">
    <source>
        <dbReference type="Proteomes" id="UP000253975"/>
    </source>
</evidence>
<keyword evidence="1" id="KW-1133">Transmembrane helix</keyword>
<evidence type="ECO:0000313" key="2">
    <source>
        <dbReference type="EMBL" id="RDB59783.1"/>
    </source>
</evidence>
<sequence length="626" mass="64723">MRAGKSKSDSRCDSRVVADLFRNESGFTTLGAALAILLSCSLLFFGLWTSRSLSRAAGVQAVADSCALAAENEVSEFVLAVRAADATLLTLSLTGISLLGVGTVCCCVPGAQAAGLKFLDAGRAVLDKREDVARAEEAALNAAQKGLVVAAQAQAQMVASENAETIGFDAIAYVELVPFDAPDISCGAGRSAAHAVQVALDESTSISEGAQAAEEAAMQANDALREGWLADCGAYPEPCMRERAESLAGMGLAENPMASSVNTWSYSMAIKRAQTYYRLRAEFEAPGNSSVEERARSALRVRFYEYAQKEVDAAYEVEMPDGTIEVSIPILPRNTNEMKATDLYTDSVYPVSGGALHAWEGCPAVAEIEGLGSISALDSGAYSICETCGFNAASMGSVAAASTSAENGFEHHFRKVAESARDYERAKNEAVRASGEVRGSVGEVLDAIDEAIREAAGNRVEAYPPGRYGALAALAGDLGSEQGGSFFAWPDLGQFAAISASILIEDENEDVLAHLLDGVSEDIGPPLSDGGEVVLALWSGLLSAYGKGAEGMCDCVSGVLGSLPLVSAAGLGDWASGQLMELLNAAGLEPANTAAAKSVTSNTLPVAERGTGPVAEAICALKGGGS</sequence>
<proteinExistence type="predicted"/>
<gene>
    <name evidence="2" type="ORF">C1881_03650</name>
</gene>
<evidence type="ECO:0000256" key="1">
    <source>
        <dbReference type="SAM" id="Phobius"/>
    </source>
</evidence>
<dbReference type="EMBL" id="PPTO01000004">
    <property type="protein sequence ID" value="RDB59783.1"/>
    <property type="molecule type" value="Genomic_DNA"/>
</dbReference>
<organism evidence="2 3">
    <name type="scientific">Slackia isoflavoniconvertens</name>
    <dbReference type="NCBI Taxonomy" id="572010"/>
    <lineage>
        <taxon>Bacteria</taxon>
        <taxon>Bacillati</taxon>
        <taxon>Actinomycetota</taxon>
        <taxon>Coriobacteriia</taxon>
        <taxon>Eggerthellales</taxon>
        <taxon>Eggerthellaceae</taxon>
        <taxon>Slackia</taxon>
    </lineage>
</organism>
<reference evidence="2 3" key="1">
    <citation type="journal article" date="2018" name="Elife">
        <title>Discovery and characterization of a prevalent human gut bacterial enzyme sufficient for the inactivation of a family of plant toxins.</title>
        <authorList>
            <person name="Koppel N."/>
            <person name="Bisanz J.E."/>
            <person name="Pandelia M.E."/>
            <person name="Turnbaugh P.J."/>
            <person name="Balskus E.P."/>
        </authorList>
    </citation>
    <scope>NUCLEOTIDE SEQUENCE [LARGE SCALE GENOMIC DNA]</scope>
    <source>
        <strain evidence="2 3">OB21 GAM31</strain>
    </source>
</reference>